<dbReference type="PANTHER" id="PTHR37308:SF1">
    <property type="entry name" value="POLYPRENYL-PHOSPHATE TRANSPORTER"/>
    <property type="match status" value="1"/>
</dbReference>
<dbReference type="PANTHER" id="PTHR37308">
    <property type="entry name" value="INTEGRAL MEMBRANE PROTEIN"/>
    <property type="match status" value="1"/>
</dbReference>
<feature type="transmembrane region" description="Helical" evidence="1">
    <location>
        <begin position="6"/>
        <end position="28"/>
    </location>
</feature>
<dbReference type="Proteomes" id="UP000295504">
    <property type="component" value="Unassembled WGS sequence"/>
</dbReference>
<dbReference type="AlphaFoldDB" id="A0A4R2TZ45"/>
<name>A0A4R2TZ45_9FIRM</name>
<feature type="transmembrane region" description="Helical" evidence="1">
    <location>
        <begin position="103"/>
        <end position="123"/>
    </location>
</feature>
<proteinExistence type="predicted"/>
<evidence type="ECO:0000313" key="2">
    <source>
        <dbReference type="EMBL" id="TCQ00573.1"/>
    </source>
</evidence>
<feature type="transmembrane region" description="Helical" evidence="1">
    <location>
        <begin position="49"/>
        <end position="68"/>
    </location>
</feature>
<keyword evidence="1" id="KW-0472">Membrane</keyword>
<feature type="transmembrane region" description="Helical" evidence="1">
    <location>
        <begin position="129"/>
        <end position="162"/>
    </location>
</feature>
<feature type="transmembrane region" description="Helical" evidence="1">
    <location>
        <begin position="174"/>
        <end position="196"/>
    </location>
</feature>
<reference evidence="2 3" key="1">
    <citation type="submission" date="2019-03" db="EMBL/GenBank/DDBJ databases">
        <title>Genomic Encyclopedia of Type Strains, Phase IV (KMG-IV): sequencing the most valuable type-strain genomes for metagenomic binning, comparative biology and taxonomic classification.</title>
        <authorList>
            <person name="Goeker M."/>
        </authorList>
    </citation>
    <scope>NUCLEOTIDE SEQUENCE [LARGE SCALE GENOMIC DNA]</scope>
    <source>
        <strain evidence="2 3">DSM 100013</strain>
    </source>
</reference>
<sequence length="248" mass="26996">MNQVVFGFILGFILVLPGMSGGTVLLIFGIYEKIVKDLSKFNFKPHIPLLLGAIGGIFISGKVFTMFFSAHRDATVALLLGCLLASIKSILNNCPKINRNSFLILLCGFFLGLLTVQENLGIGTNYNDISYVILFLGGALASAAMIIPGVPGSSVLILLDIYDSILFYISELRVLRLLCFGIGGALGIIFLVKFLAKIYDDHRSTVSYLFSGIVLGSSRSLFPHEISIPITMLFLIGFSIVWVWSDSV</sequence>
<keyword evidence="1" id="KW-1133">Transmembrane helix</keyword>
<organism evidence="2 3">
    <name type="scientific">Serpentinicella alkaliphila</name>
    <dbReference type="NCBI Taxonomy" id="1734049"/>
    <lineage>
        <taxon>Bacteria</taxon>
        <taxon>Bacillati</taxon>
        <taxon>Bacillota</taxon>
        <taxon>Clostridia</taxon>
        <taxon>Peptostreptococcales</taxon>
        <taxon>Natronincolaceae</taxon>
        <taxon>Serpentinicella</taxon>
    </lineage>
</organism>
<keyword evidence="1" id="KW-0812">Transmembrane</keyword>
<protein>
    <submittedName>
        <fullName evidence="2">Putative membrane protein</fullName>
    </submittedName>
</protein>
<comment type="caution">
    <text evidence="2">The sequence shown here is derived from an EMBL/GenBank/DDBJ whole genome shotgun (WGS) entry which is preliminary data.</text>
</comment>
<feature type="transmembrane region" description="Helical" evidence="1">
    <location>
        <begin position="226"/>
        <end position="244"/>
    </location>
</feature>
<evidence type="ECO:0000256" key="1">
    <source>
        <dbReference type="SAM" id="Phobius"/>
    </source>
</evidence>
<dbReference type="InterPro" id="IPR007163">
    <property type="entry name" value="VCA0040-like"/>
</dbReference>
<dbReference type="Pfam" id="PF04018">
    <property type="entry name" value="VCA0040-like"/>
    <property type="match status" value="1"/>
</dbReference>
<dbReference type="EMBL" id="SLYC01000029">
    <property type="protein sequence ID" value="TCQ00573.1"/>
    <property type="molecule type" value="Genomic_DNA"/>
</dbReference>
<evidence type="ECO:0000313" key="3">
    <source>
        <dbReference type="Proteomes" id="UP000295504"/>
    </source>
</evidence>
<accession>A0A4R2TZ45</accession>
<gene>
    <name evidence="2" type="ORF">EDD79_102921</name>
</gene>
<keyword evidence="3" id="KW-1185">Reference proteome</keyword>